<organism evidence="14 15">
    <name type="scientific">Orchesella dallaii</name>
    <dbReference type="NCBI Taxonomy" id="48710"/>
    <lineage>
        <taxon>Eukaryota</taxon>
        <taxon>Metazoa</taxon>
        <taxon>Ecdysozoa</taxon>
        <taxon>Arthropoda</taxon>
        <taxon>Hexapoda</taxon>
        <taxon>Collembola</taxon>
        <taxon>Entomobryomorpha</taxon>
        <taxon>Entomobryoidea</taxon>
        <taxon>Orchesellidae</taxon>
        <taxon>Orchesellinae</taxon>
        <taxon>Orchesella</taxon>
    </lineage>
</organism>
<dbReference type="EC" id="2.4.2.42" evidence="11"/>
<comment type="function">
    <text evidence="10">Glycosyltransferase which elongates the O-linked glucose attached to EGF-like repeats in the extracellular domain of Notch proteins by catalyzing the addition of xylose.</text>
</comment>
<evidence type="ECO:0000256" key="6">
    <source>
        <dbReference type="ARBA" id="ARBA00022968"/>
    </source>
</evidence>
<evidence type="ECO:0000256" key="2">
    <source>
        <dbReference type="ARBA" id="ARBA00006351"/>
    </source>
</evidence>
<dbReference type="Proteomes" id="UP001642540">
    <property type="component" value="Unassembled WGS sequence"/>
</dbReference>
<dbReference type="InterPro" id="IPR002495">
    <property type="entry name" value="Glyco_trans_8"/>
</dbReference>
<dbReference type="InterPro" id="IPR029044">
    <property type="entry name" value="Nucleotide-diphossugar_trans"/>
</dbReference>
<gene>
    <name evidence="14" type="ORF">ODALV1_LOCUS8522</name>
</gene>
<evidence type="ECO:0000256" key="13">
    <source>
        <dbReference type="SAM" id="Phobius"/>
    </source>
</evidence>
<dbReference type="InterPro" id="IPR051993">
    <property type="entry name" value="Glycosyltransferase_8"/>
</dbReference>
<reference evidence="14 15" key="1">
    <citation type="submission" date="2024-08" db="EMBL/GenBank/DDBJ databases">
        <authorList>
            <person name="Cucini C."/>
            <person name="Frati F."/>
        </authorList>
    </citation>
    <scope>NUCLEOTIDE SEQUENCE [LARGE SCALE GENOMIC DNA]</scope>
</reference>
<dbReference type="Gene3D" id="3.90.550.10">
    <property type="entry name" value="Spore Coat Polysaccharide Biosynthesis Protein SpsA, Chain A"/>
    <property type="match status" value="1"/>
</dbReference>
<keyword evidence="4" id="KW-0808">Transferase</keyword>
<feature type="transmembrane region" description="Helical" evidence="13">
    <location>
        <begin position="43"/>
        <end position="61"/>
    </location>
</feature>
<dbReference type="Pfam" id="PF01501">
    <property type="entry name" value="Glyco_transf_8"/>
    <property type="match status" value="1"/>
</dbReference>
<evidence type="ECO:0000256" key="3">
    <source>
        <dbReference type="ARBA" id="ARBA00022676"/>
    </source>
</evidence>
<evidence type="ECO:0000256" key="1">
    <source>
        <dbReference type="ARBA" id="ARBA00004606"/>
    </source>
</evidence>
<keyword evidence="5 13" id="KW-0812">Transmembrane</keyword>
<evidence type="ECO:0000256" key="5">
    <source>
        <dbReference type="ARBA" id="ARBA00022692"/>
    </source>
</evidence>
<comment type="caution">
    <text evidence="14">The sequence shown here is derived from an EMBL/GenBank/DDBJ whole genome shotgun (WGS) entry which is preliminary data.</text>
</comment>
<sequence>MANDNDNWFTTGDDDLHIDEDLGVPKPPDIFKTNVAFLRNKRLVLLFVFIIIATPVCLTLIDVHRDGPTFVDLDITQFRLEKVNPLNGDSSDGIFAGLFRETKNKRTDKKQIKNITFGLTSCGEGVLENSVTSIKSMIIAAMNYGVKFLDARIFVESLNRMDDMSIILEEIKDEIPSSASLKFVYEIYVVEQVIPRGEYSYLWIELYKQCAAVHLFIEKAVQDVGEILFLDADTLVLGDLREVWSYFEEMDKNQFMGLTLEQGFSGFPSFYEKHSRIPFVPPTGVSTGVMLLNLTRLRQYDWEVKLTNVLRSFAHDLLRGDQDIINALFYFNRGSILFNLSLFNHALNLMESINKSFGYLFIFVICTEYLKVIPCIFNFRRSNCKVEQHCREASTHPDGIQILHGNSKTFEAGGEFREIYTVYRKFNLKSGNFKKNIVNRIMKYYENLRNSRTVFNSGCIAVGRQIFNRWWNHNTRNRMNDGQKKEL</sequence>
<evidence type="ECO:0000313" key="15">
    <source>
        <dbReference type="Proteomes" id="UP001642540"/>
    </source>
</evidence>
<comment type="catalytic activity">
    <reaction evidence="12">
        <text>3-O-(beta-D-glucosyl)-L-seryl-[EGF-like domain protein] + UDP-alpha-D-xylose = 3-O-[alpha-D-xylosyl-(1-&gt;3)-beta-D-glucosyl]-L-seryl-[EGF-like domain protein] + UDP + H(+)</text>
        <dbReference type="Rhea" id="RHEA:56064"/>
        <dbReference type="Rhea" id="RHEA-COMP:14610"/>
        <dbReference type="Rhea" id="RHEA-COMP:14611"/>
        <dbReference type="ChEBI" id="CHEBI:15378"/>
        <dbReference type="ChEBI" id="CHEBI:57632"/>
        <dbReference type="ChEBI" id="CHEBI:58223"/>
        <dbReference type="ChEBI" id="CHEBI:140575"/>
        <dbReference type="ChEBI" id="CHEBI:140576"/>
        <dbReference type="EC" id="2.4.2.42"/>
    </reaction>
</comment>
<evidence type="ECO:0000256" key="11">
    <source>
        <dbReference type="ARBA" id="ARBA00038854"/>
    </source>
</evidence>
<evidence type="ECO:0000256" key="4">
    <source>
        <dbReference type="ARBA" id="ARBA00022679"/>
    </source>
</evidence>
<comment type="subcellular location">
    <subcellularLocation>
        <location evidence="1">Membrane</location>
        <topology evidence="1">Single-pass type II membrane protein</topology>
    </subcellularLocation>
</comment>
<keyword evidence="8 13" id="KW-0472">Membrane</keyword>
<comment type="similarity">
    <text evidence="2">Belongs to the glycosyltransferase 8 family.</text>
</comment>
<evidence type="ECO:0000256" key="10">
    <source>
        <dbReference type="ARBA" id="ARBA00037301"/>
    </source>
</evidence>
<keyword evidence="15" id="KW-1185">Reference proteome</keyword>
<dbReference type="PANTHER" id="PTHR46012:SF2">
    <property type="entry name" value="IP22168P"/>
    <property type="match status" value="1"/>
</dbReference>
<evidence type="ECO:0000256" key="9">
    <source>
        <dbReference type="ARBA" id="ARBA00023180"/>
    </source>
</evidence>
<keyword evidence="7 13" id="KW-1133">Transmembrane helix</keyword>
<dbReference type="EMBL" id="CAXLJM020000026">
    <property type="protein sequence ID" value="CAL8093529.1"/>
    <property type="molecule type" value="Genomic_DNA"/>
</dbReference>
<proteinExistence type="inferred from homology"/>
<evidence type="ECO:0000256" key="7">
    <source>
        <dbReference type="ARBA" id="ARBA00022989"/>
    </source>
</evidence>
<name>A0ABP1Q9T1_9HEXA</name>
<dbReference type="PANTHER" id="PTHR46012">
    <property type="entry name" value="IP22168P"/>
    <property type="match status" value="1"/>
</dbReference>
<protein>
    <recommendedName>
        <fullName evidence="11">UDP-D-xylose:beta-D-glucoside alpha-1,3-D-xylosyltransferase</fullName>
        <ecNumber evidence="11">2.4.2.42</ecNumber>
    </recommendedName>
</protein>
<accession>A0ABP1Q9T1</accession>
<evidence type="ECO:0000256" key="12">
    <source>
        <dbReference type="ARBA" id="ARBA00049181"/>
    </source>
</evidence>
<feature type="transmembrane region" description="Helical" evidence="13">
    <location>
        <begin position="357"/>
        <end position="379"/>
    </location>
</feature>
<keyword evidence="6" id="KW-0735">Signal-anchor</keyword>
<dbReference type="SUPFAM" id="SSF53448">
    <property type="entry name" value="Nucleotide-diphospho-sugar transferases"/>
    <property type="match status" value="1"/>
</dbReference>
<evidence type="ECO:0000313" key="14">
    <source>
        <dbReference type="EMBL" id="CAL8093529.1"/>
    </source>
</evidence>
<keyword evidence="3" id="KW-0328">Glycosyltransferase</keyword>
<evidence type="ECO:0000256" key="8">
    <source>
        <dbReference type="ARBA" id="ARBA00023136"/>
    </source>
</evidence>
<keyword evidence="9" id="KW-0325">Glycoprotein</keyword>